<dbReference type="AlphaFoldDB" id="A0A2A8D1F8"/>
<sequence>MKSSVLATILLLVFALDPTASQAQNTNSDYAYVAKELSDIVSGTVGSGSGDYQVSESRIGKNKLSYERPFYGGNTYYIHSIASEQASVVKMTITCNNYRVLDEFRSSNAVGASFEPPHGTQTCTIETFVSNTTTPNTSHFIGMAIMFSKQK</sequence>
<feature type="signal peptide" evidence="1">
    <location>
        <begin position="1"/>
        <end position="23"/>
    </location>
</feature>
<evidence type="ECO:0000256" key="1">
    <source>
        <dbReference type="SAM" id="SignalP"/>
    </source>
</evidence>
<dbReference type="EMBL" id="PDEQ01000001">
    <property type="protein sequence ID" value="PEN14799.1"/>
    <property type="molecule type" value="Genomic_DNA"/>
</dbReference>
<protein>
    <recommendedName>
        <fullName evidence="4">Secreted protein</fullName>
    </recommendedName>
</protein>
<keyword evidence="3" id="KW-1185">Reference proteome</keyword>
<reference evidence="2 3" key="1">
    <citation type="submission" date="2017-10" db="EMBL/GenBank/DDBJ databases">
        <title>Draft genome of Longibacter Salinarum.</title>
        <authorList>
            <person name="Goh K.M."/>
            <person name="Shamsir M.S."/>
            <person name="Lim S.W."/>
        </authorList>
    </citation>
    <scope>NUCLEOTIDE SEQUENCE [LARGE SCALE GENOMIC DNA]</scope>
    <source>
        <strain evidence="2 3">KCTC 52045</strain>
    </source>
</reference>
<accession>A0A2A8D1F8</accession>
<organism evidence="2 3">
    <name type="scientific">Longibacter salinarum</name>
    <dbReference type="NCBI Taxonomy" id="1850348"/>
    <lineage>
        <taxon>Bacteria</taxon>
        <taxon>Pseudomonadati</taxon>
        <taxon>Rhodothermota</taxon>
        <taxon>Rhodothermia</taxon>
        <taxon>Rhodothermales</taxon>
        <taxon>Salisaetaceae</taxon>
        <taxon>Longibacter</taxon>
    </lineage>
</organism>
<dbReference type="Proteomes" id="UP000220102">
    <property type="component" value="Unassembled WGS sequence"/>
</dbReference>
<name>A0A2A8D1F8_9BACT</name>
<feature type="chain" id="PRO_5012811950" description="Secreted protein" evidence="1">
    <location>
        <begin position="24"/>
        <end position="151"/>
    </location>
</feature>
<comment type="caution">
    <text evidence="2">The sequence shown here is derived from an EMBL/GenBank/DDBJ whole genome shotgun (WGS) entry which is preliminary data.</text>
</comment>
<evidence type="ECO:0000313" key="3">
    <source>
        <dbReference type="Proteomes" id="UP000220102"/>
    </source>
</evidence>
<gene>
    <name evidence="2" type="ORF">CRI94_00445</name>
</gene>
<dbReference type="RefSeq" id="WP_143815249.1">
    <property type="nucleotide sequence ID" value="NZ_PDEQ01000001.1"/>
</dbReference>
<proteinExistence type="predicted"/>
<evidence type="ECO:0000313" key="2">
    <source>
        <dbReference type="EMBL" id="PEN14799.1"/>
    </source>
</evidence>
<evidence type="ECO:0008006" key="4">
    <source>
        <dbReference type="Google" id="ProtNLM"/>
    </source>
</evidence>
<keyword evidence="1" id="KW-0732">Signal</keyword>